<accession>A0A2J8AJA0</accession>
<feature type="compositionally biased region" description="Low complexity" evidence="1">
    <location>
        <begin position="280"/>
        <end position="295"/>
    </location>
</feature>
<gene>
    <name evidence="3" type="ORF">TSOC_000463</name>
</gene>
<dbReference type="GO" id="GO:0005524">
    <property type="term" value="F:ATP binding"/>
    <property type="evidence" value="ECO:0007669"/>
    <property type="project" value="InterPro"/>
</dbReference>
<dbReference type="InterPro" id="IPR001339">
    <property type="entry name" value="mRNA_cap_enzyme_adenylation"/>
</dbReference>
<dbReference type="GO" id="GO:0006370">
    <property type="term" value="P:7-methylguanosine mRNA capping"/>
    <property type="evidence" value="ECO:0007669"/>
    <property type="project" value="InterPro"/>
</dbReference>
<proteinExistence type="predicted"/>
<evidence type="ECO:0000313" key="3">
    <source>
        <dbReference type="EMBL" id="PNH12597.1"/>
    </source>
</evidence>
<dbReference type="Gene3D" id="3.30.470.30">
    <property type="entry name" value="DNA ligase/mRNA capping enzyme"/>
    <property type="match status" value="1"/>
</dbReference>
<dbReference type="SUPFAM" id="SSF56091">
    <property type="entry name" value="DNA ligase/mRNA capping enzyme, catalytic domain"/>
    <property type="match status" value="1"/>
</dbReference>
<dbReference type="AlphaFoldDB" id="A0A2J8AJA0"/>
<organism evidence="3 4">
    <name type="scientific">Tetrabaena socialis</name>
    <dbReference type="NCBI Taxonomy" id="47790"/>
    <lineage>
        <taxon>Eukaryota</taxon>
        <taxon>Viridiplantae</taxon>
        <taxon>Chlorophyta</taxon>
        <taxon>core chlorophytes</taxon>
        <taxon>Chlorophyceae</taxon>
        <taxon>CS clade</taxon>
        <taxon>Chlamydomonadales</taxon>
        <taxon>Tetrabaenaceae</taxon>
        <taxon>Tetrabaena</taxon>
    </lineage>
</organism>
<feature type="region of interest" description="Disordered" evidence="1">
    <location>
        <begin position="253"/>
        <end position="301"/>
    </location>
</feature>
<sequence length="378" mass="43931">MHVGQISFCNGTGYNVKSDEDKERISADLKSLGISVLARQYEKFGTEFSAKAIQANPHLLSLRTHGNPYYLYLTKVNGVCQCIFVDKKIQQGYFQPRMILTKLWFDADLFSGTIFDGEMVRCQDVKGEREEVYWTFIINDLIVDRGVPLSNVNFVRRINRVYEMLSTQFLVDGMDACKVQVKKYFKYDQLDAMVSSFMKTLPYPIRGIIFKSLFLKFRDILFEFRNEQEIQQGKEHMRSQRTKLADGFRVDTMSPKFNQKTKPDTKLNVVQKRDRKNPRQKSPTRTQTQSQTQTESKPKTDLIRSFDVRKTNLPDVYELVDKVHDKKELACIPDLTTSKEMRKLFETIGVAKSIPIRCMLHDKFKKWVPMTGGCVGVR</sequence>
<dbReference type="OrthoDB" id="555801at2759"/>
<evidence type="ECO:0000256" key="1">
    <source>
        <dbReference type="SAM" id="MobiDB-lite"/>
    </source>
</evidence>
<evidence type="ECO:0000259" key="2">
    <source>
        <dbReference type="Pfam" id="PF01331"/>
    </source>
</evidence>
<name>A0A2J8AJA0_9CHLO</name>
<dbReference type="Pfam" id="PF01331">
    <property type="entry name" value="mRNA_cap_enzyme"/>
    <property type="match status" value="1"/>
</dbReference>
<comment type="caution">
    <text evidence="3">The sequence shown here is derived from an EMBL/GenBank/DDBJ whole genome shotgun (WGS) entry which is preliminary data.</text>
</comment>
<dbReference type="Proteomes" id="UP000236333">
    <property type="component" value="Unassembled WGS sequence"/>
</dbReference>
<dbReference type="EMBL" id="PGGS01000007">
    <property type="protein sequence ID" value="PNH12597.1"/>
    <property type="molecule type" value="Genomic_DNA"/>
</dbReference>
<dbReference type="GO" id="GO:0004484">
    <property type="term" value="F:mRNA guanylyltransferase activity"/>
    <property type="evidence" value="ECO:0007669"/>
    <property type="project" value="InterPro"/>
</dbReference>
<reference evidence="3 4" key="1">
    <citation type="journal article" date="2017" name="Mol. Biol. Evol.">
        <title>The 4-celled Tetrabaena socialis nuclear genome reveals the essential components for genetic control of cell number at the origin of multicellularity in the volvocine lineage.</title>
        <authorList>
            <person name="Featherston J."/>
            <person name="Arakaki Y."/>
            <person name="Hanschen E.R."/>
            <person name="Ferris P.J."/>
            <person name="Michod R.E."/>
            <person name="Olson B.J.S.C."/>
            <person name="Nozaki H."/>
            <person name="Durand P.M."/>
        </authorList>
    </citation>
    <scope>NUCLEOTIDE SEQUENCE [LARGE SCALE GENOMIC DNA]</scope>
    <source>
        <strain evidence="3 4">NIES-571</strain>
    </source>
</reference>
<keyword evidence="4" id="KW-1185">Reference proteome</keyword>
<feature type="domain" description="mRNA capping enzyme adenylation" evidence="2">
    <location>
        <begin position="51"/>
        <end position="212"/>
    </location>
</feature>
<evidence type="ECO:0000313" key="4">
    <source>
        <dbReference type="Proteomes" id="UP000236333"/>
    </source>
</evidence>
<protein>
    <recommendedName>
        <fullName evidence="2">mRNA capping enzyme adenylation domain-containing protein</fullName>
    </recommendedName>
</protein>